<reference evidence="1" key="1">
    <citation type="submission" date="2019-10" db="EMBL/GenBank/DDBJ databases">
        <authorList>
            <consortium name="DOE Joint Genome Institute"/>
            <person name="Kuo A."/>
            <person name="Miyauchi S."/>
            <person name="Kiss E."/>
            <person name="Drula E."/>
            <person name="Kohler A."/>
            <person name="Sanchez-Garcia M."/>
            <person name="Andreopoulos B."/>
            <person name="Barry K.W."/>
            <person name="Bonito G."/>
            <person name="Buee M."/>
            <person name="Carver A."/>
            <person name="Chen C."/>
            <person name="Cichocki N."/>
            <person name="Clum A."/>
            <person name="Culley D."/>
            <person name="Crous P.W."/>
            <person name="Fauchery L."/>
            <person name="Girlanda M."/>
            <person name="Hayes R."/>
            <person name="Keri Z."/>
            <person name="Labutti K."/>
            <person name="Lipzen A."/>
            <person name="Lombard V."/>
            <person name="Magnuson J."/>
            <person name="Maillard F."/>
            <person name="Morin E."/>
            <person name="Murat C."/>
            <person name="Nolan M."/>
            <person name="Ohm R."/>
            <person name="Pangilinan J."/>
            <person name="Pereira M."/>
            <person name="Perotto S."/>
            <person name="Peter M."/>
            <person name="Riley R."/>
            <person name="Sitrit Y."/>
            <person name="Stielow B."/>
            <person name="Szollosi G."/>
            <person name="Zifcakova L."/>
            <person name="Stursova M."/>
            <person name="Spatafora J.W."/>
            <person name="Tedersoo L."/>
            <person name="Vaario L.-M."/>
            <person name="Yamada A."/>
            <person name="Yan M."/>
            <person name="Wang P."/>
            <person name="Xu J."/>
            <person name="Bruns T."/>
            <person name="Baldrian P."/>
            <person name="Vilgalys R."/>
            <person name="Henrissat B."/>
            <person name="Grigoriev I.V."/>
            <person name="Hibbett D."/>
            <person name="Nagy L.G."/>
            <person name="Martin F.M."/>
        </authorList>
    </citation>
    <scope>NUCLEOTIDE SEQUENCE</scope>
    <source>
        <strain evidence="1">P2</strain>
    </source>
</reference>
<accession>A0ACB6ZAB5</accession>
<keyword evidence="2" id="KW-1185">Reference proteome</keyword>
<dbReference type="EMBL" id="MU118062">
    <property type="protein sequence ID" value="KAF9646308.1"/>
    <property type="molecule type" value="Genomic_DNA"/>
</dbReference>
<evidence type="ECO:0000313" key="2">
    <source>
        <dbReference type="Proteomes" id="UP000886501"/>
    </source>
</evidence>
<dbReference type="Proteomes" id="UP000886501">
    <property type="component" value="Unassembled WGS sequence"/>
</dbReference>
<organism evidence="1 2">
    <name type="scientific">Thelephora ganbajun</name>
    <name type="common">Ganba fungus</name>
    <dbReference type="NCBI Taxonomy" id="370292"/>
    <lineage>
        <taxon>Eukaryota</taxon>
        <taxon>Fungi</taxon>
        <taxon>Dikarya</taxon>
        <taxon>Basidiomycota</taxon>
        <taxon>Agaricomycotina</taxon>
        <taxon>Agaricomycetes</taxon>
        <taxon>Thelephorales</taxon>
        <taxon>Thelephoraceae</taxon>
        <taxon>Thelephora</taxon>
    </lineage>
</organism>
<evidence type="ECO:0000313" key="1">
    <source>
        <dbReference type="EMBL" id="KAF9646308.1"/>
    </source>
</evidence>
<protein>
    <submittedName>
        <fullName evidence="1">Uncharacterized protein</fullName>
    </submittedName>
</protein>
<sequence>MADTPASDTATLATLNDDNKQRSVNQVDVHQAEAEFTQLQRDLSSSAHSSTHAQSSTPQPEHLSKDLEEASADVVAEEHFDLREYLTSSNDANQAAGIKHKHVGITWEDLEVTGIGGEDNKIYVPTFLGAILGSITFPLMLTWGLISPLLPPKYTPAPPTRTIIHKNSGLLKPGEMCLVLGCPGSGCTTFLKAIANERASYAGVKGDVRYAGIDHVEMNRHYKGEVVYNQEDDHHIATLTVAQTLDFALATKAPGPKGRLPGVKRKAFINQVRGLLLRMLNISHTNQTLVGDAFVRGVSGGERKRVSIAEMMTTRARVQSWDNTTRGLDASTALDLIKSLRIMTDILGQTTFVSLYQAGEGIYDLFDKVMVIDKGRQVYFGSASEARSYFEGLGYKSLPRQTTADYLTGCTDPNERQFAPGRSYADVPSSPETLEHAFRASPYYGDLTTSLEKYKIHQAEEKRDQEAFRAAVLDDKKKGVSKKSPYTLGYWGQVKALTIRQFQTKVQDRFYLYTSFGLAITLSLVVGAAYFNLPLTAAGGFTRGSVVFIALLVALFDSFGEIAFMMMGRSILNKQTSYSMYSRGAFPIANLLSDLPFSAVRIFIYNVVIYFMTGLHRSAGAFWTFHLISYMTFLSMQGFFRTFGLCFQNFDTAFRMSVIFVPNIIQYSGYLIPEFLMKRWLFWIYYINPFSYSWAGIMESEFSRISLVCEGAYVVPRNGPGMNKYPNVVGPNQACTLYGARPGSSIVSGADYIKDGYSLDVNDLWRRNFLVVLGWFIFFIVAQVFVIEYLQGPSLDGIGFAVFAKETKEAAKLNAALREKKKAPKRIEEKSETEKISFTDRKTFTWERVDYTVPVPGGTRRLLHEVYGYVKPGTLTALMGASGAGKTTCLDVLAQRKNIGVVSGDLLVDGRPLGGDFARGTAYAEQMDVHEGTATVREAMRFSAYLRQPYHVPKEEKDAYIEEVIELLELQPLADAIVMSLNVEARKRLTIGVELASKPELLLFLDEPTSGLDGQSAWNIVRFLRKLADQGQAILCTIHQPSSLLFSSFDRLLLLERGGETVYFGDVGEDAATVRGYFARYGAVCPDNVNPAEYMLDAIGAGLTPRVGGRDWADIWRDSPEFRETLEDIERIKATGLKKPVEGKTSVSRYSTPFLFQMKTVSERSFVSLWRSPNYIYSRFFIHVVISLIVSLSFLQLGHSTRDLQSRVFAMFWVCVMPAIIQAQLAPLWVLNRMIFIREYHSRIYSTEAFAIAQLVSEIPYSILCAILYWVLMVYPIGFGQGAAGLNGTGFQLLVIIFVELFGVTLSQLIGAISPSIQIAVLYNPLLATILTTFCGVTIPYPDIGKWARTWLYYLDPFTRVVSSMISTELHGLKIQCKPSEFSVFNPPDGQTCSAWAGEFVSAFGGYLDNASDTSACRYCPYAVGEDFFLPLNIRYDDRWRDAFVLFAFFIFNFILVVIASRFLRFAKR</sequence>
<proteinExistence type="predicted"/>
<reference evidence="1" key="2">
    <citation type="journal article" date="2020" name="Nat. Commun.">
        <title>Large-scale genome sequencing of mycorrhizal fungi provides insights into the early evolution of symbiotic traits.</title>
        <authorList>
            <person name="Miyauchi S."/>
            <person name="Kiss E."/>
            <person name="Kuo A."/>
            <person name="Drula E."/>
            <person name="Kohler A."/>
            <person name="Sanchez-Garcia M."/>
            <person name="Morin E."/>
            <person name="Andreopoulos B."/>
            <person name="Barry K.W."/>
            <person name="Bonito G."/>
            <person name="Buee M."/>
            <person name="Carver A."/>
            <person name="Chen C."/>
            <person name="Cichocki N."/>
            <person name="Clum A."/>
            <person name="Culley D."/>
            <person name="Crous P.W."/>
            <person name="Fauchery L."/>
            <person name="Girlanda M."/>
            <person name="Hayes R.D."/>
            <person name="Keri Z."/>
            <person name="LaButti K."/>
            <person name="Lipzen A."/>
            <person name="Lombard V."/>
            <person name="Magnuson J."/>
            <person name="Maillard F."/>
            <person name="Murat C."/>
            <person name="Nolan M."/>
            <person name="Ohm R.A."/>
            <person name="Pangilinan J."/>
            <person name="Pereira M.F."/>
            <person name="Perotto S."/>
            <person name="Peter M."/>
            <person name="Pfister S."/>
            <person name="Riley R."/>
            <person name="Sitrit Y."/>
            <person name="Stielow J.B."/>
            <person name="Szollosi G."/>
            <person name="Zifcakova L."/>
            <person name="Stursova M."/>
            <person name="Spatafora J.W."/>
            <person name="Tedersoo L."/>
            <person name="Vaario L.M."/>
            <person name="Yamada A."/>
            <person name="Yan M."/>
            <person name="Wang P."/>
            <person name="Xu J."/>
            <person name="Bruns T."/>
            <person name="Baldrian P."/>
            <person name="Vilgalys R."/>
            <person name="Dunand C."/>
            <person name="Henrissat B."/>
            <person name="Grigoriev I.V."/>
            <person name="Hibbett D."/>
            <person name="Nagy L.G."/>
            <person name="Martin F.M."/>
        </authorList>
    </citation>
    <scope>NUCLEOTIDE SEQUENCE</scope>
    <source>
        <strain evidence="1">P2</strain>
    </source>
</reference>
<name>A0ACB6ZAB5_THEGA</name>
<gene>
    <name evidence="1" type="ORF">BDM02DRAFT_3198260</name>
</gene>
<comment type="caution">
    <text evidence="1">The sequence shown here is derived from an EMBL/GenBank/DDBJ whole genome shotgun (WGS) entry which is preliminary data.</text>
</comment>